<evidence type="ECO:0000313" key="4">
    <source>
        <dbReference type="EMBL" id="CAB3395471.1"/>
    </source>
</evidence>
<sequence>MEERVYIAVTGIQHYFGPQVFQLNQIIVLTKEPDNAHDAEAIRAEIPSIGKVGYVANSPHTVPRGCRSAGRIYDLFEQSIAGVVRFILKDTVIVELLPDVKEIVMIQKLLESKSNVIVVWEPHGSIMSEDVETRNGRP</sequence>
<reference evidence="4 5" key="1">
    <citation type="submission" date="2020-04" db="EMBL/GenBank/DDBJ databases">
        <authorList>
            <person name="Hogendoorn C."/>
        </authorList>
    </citation>
    <scope>NUCLEOTIDE SEQUENCE [LARGE SCALE GENOMIC DNA]</scope>
    <source>
        <strain evidence="4">COOX1</strain>
    </source>
</reference>
<keyword evidence="1" id="KW-0479">Metal-binding</keyword>
<gene>
    <name evidence="4" type="ORF">COOX1_2929</name>
</gene>
<keyword evidence="2" id="KW-0378">Hydrolase</keyword>
<dbReference type="Gene3D" id="3.30.70.2330">
    <property type="match status" value="1"/>
</dbReference>
<dbReference type="EMBL" id="LR792683">
    <property type="protein sequence ID" value="CAB3395471.1"/>
    <property type="molecule type" value="Genomic_DNA"/>
</dbReference>
<evidence type="ECO:0000259" key="3">
    <source>
        <dbReference type="Pfam" id="PF08797"/>
    </source>
</evidence>
<dbReference type="AlphaFoldDB" id="A0A6F9EDA3"/>
<dbReference type="RefSeq" id="WP_232059737.1">
    <property type="nucleotide sequence ID" value="NZ_CP047971.1"/>
</dbReference>
<accession>A0A6F9EDA3</accession>
<dbReference type="GO" id="GO:0008270">
    <property type="term" value="F:zinc ion binding"/>
    <property type="evidence" value="ECO:0007669"/>
    <property type="project" value="InterPro"/>
</dbReference>
<feature type="domain" description="HIRAN" evidence="3">
    <location>
        <begin position="5"/>
        <end position="57"/>
    </location>
</feature>
<organism evidence="4 5">
    <name type="scientific">Kyrpidia spormannii</name>
    <dbReference type="NCBI Taxonomy" id="2055160"/>
    <lineage>
        <taxon>Bacteria</taxon>
        <taxon>Bacillati</taxon>
        <taxon>Bacillota</taxon>
        <taxon>Bacilli</taxon>
        <taxon>Bacillales</taxon>
        <taxon>Alicyclobacillaceae</taxon>
        <taxon>Kyrpidia</taxon>
    </lineage>
</organism>
<evidence type="ECO:0000256" key="2">
    <source>
        <dbReference type="ARBA" id="ARBA00022801"/>
    </source>
</evidence>
<dbReference type="GO" id="GO:0016818">
    <property type="term" value="F:hydrolase activity, acting on acid anhydrides, in phosphorus-containing anhydrides"/>
    <property type="evidence" value="ECO:0007669"/>
    <property type="project" value="InterPro"/>
</dbReference>
<evidence type="ECO:0000313" key="5">
    <source>
        <dbReference type="Proteomes" id="UP000502196"/>
    </source>
</evidence>
<dbReference type="Proteomes" id="UP000502196">
    <property type="component" value="Chromosome"/>
</dbReference>
<dbReference type="InterPro" id="IPR014905">
    <property type="entry name" value="HIRAN"/>
</dbReference>
<protein>
    <recommendedName>
        <fullName evidence="3">HIRAN domain-containing protein</fullName>
    </recommendedName>
</protein>
<dbReference type="Pfam" id="PF08797">
    <property type="entry name" value="HIRAN"/>
    <property type="match status" value="1"/>
</dbReference>
<dbReference type="GO" id="GO:0003676">
    <property type="term" value="F:nucleic acid binding"/>
    <property type="evidence" value="ECO:0007669"/>
    <property type="project" value="InterPro"/>
</dbReference>
<proteinExistence type="predicted"/>
<name>A0A6F9EDA3_9BACL</name>
<evidence type="ECO:0000256" key="1">
    <source>
        <dbReference type="ARBA" id="ARBA00022723"/>
    </source>
</evidence>